<sequence length="107" mass="11590">MNSRNRIPYFRWQRHLPRLLQDRTAGLIMAWAAAVALSLNVVGAVVELSGPSSDPCQRARDIADAARPADGRVDSGIEREQAIEPAGDWLDAAHECLDRGGDPGPGF</sequence>
<dbReference type="RefSeq" id="WP_409085448.1">
    <property type="nucleotide sequence ID" value="NZ_JBJVMW010000027.1"/>
</dbReference>
<reference evidence="1 2" key="1">
    <citation type="submission" date="2024-12" db="EMBL/GenBank/DDBJ databases">
        <title>Forecasting of Potato common scab and diversities of Pathogenic streptomyces spp. in china.</title>
        <authorList>
            <person name="Handique U."/>
            <person name="Wu J."/>
        </authorList>
    </citation>
    <scope>NUCLEOTIDE SEQUENCE [LARGE SCALE GENOMIC DNA]</scope>
    <source>
        <strain evidence="1 2">ZRIMU1585</strain>
    </source>
</reference>
<dbReference type="Proteomes" id="UP001631993">
    <property type="component" value="Unassembled WGS sequence"/>
</dbReference>
<proteinExistence type="predicted"/>
<organism evidence="1 2">
    <name type="scientific">Streptomyces galilaeus</name>
    <dbReference type="NCBI Taxonomy" id="33899"/>
    <lineage>
        <taxon>Bacteria</taxon>
        <taxon>Bacillati</taxon>
        <taxon>Actinomycetota</taxon>
        <taxon>Actinomycetes</taxon>
        <taxon>Kitasatosporales</taxon>
        <taxon>Streptomycetaceae</taxon>
        <taxon>Streptomyces</taxon>
    </lineage>
</organism>
<protein>
    <submittedName>
        <fullName evidence="1">Uncharacterized protein</fullName>
    </submittedName>
</protein>
<evidence type="ECO:0000313" key="1">
    <source>
        <dbReference type="EMBL" id="MFM9651829.1"/>
    </source>
</evidence>
<accession>A0ABW9IXQ3</accession>
<name>A0ABW9IXQ3_STRGJ</name>
<evidence type="ECO:0000313" key="2">
    <source>
        <dbReference type="Proteomes" id="UP001631993"/>
    </source>
</evidence>
<comment type="caution">
    <text evidence="1">The sequence shown here is derived from an EMBL/GenBank/DDBJ whole genome shotgun (WGS) entry which is preliminary data.</text>
</comment>
<dbReference type="EMBL" id="JBJVNE010000023">
    <property type="protein sequence ID" value="MFM9651829.1"/>
    <property type="molecule type" value="Genomic_DNA"/>
</dbReference>
<keyword evidence="2" id="KW-1185">Reference proteome</keyword>
<gene>
    <name evidence="1" type="ORF">ACKI1S_37525</name>
</gene>